<dbReference type="KEGG" id="sind:105162186"/>
<evidence type="ECO:0000256" key="1">
    <source>
        <dbReference type="SAM" id="MobiDB-lite"/>
    </source>
</evidence>
<feature type="region of interest" description="Disordered" evidence="1">
    <location>
        <begin position="98"/>
        <end position="120"/>
    </location>
</feature>
<feature type="compositionally biased region" description="Basic residues" evidence="1">
    <location>
        <begin position="98"/>
        <end position="112"/>
    </location>
</feature>
<evidence type="ECO:0000313" key="3">
    <source>
        <dbReference type="RefSeq" id="XP_011078456.1"/>
    </source>
</evidence>
<organism evidence="2 3">
    <name type="scientific">Sesamum indicum</name>
    <name type="common">Oriental sesame</name>
    <name type="synonym">Sesamum orientale</name>
    <dbReference type="NCBI Taxonomy" id="4182"/>
    <lineage>
        <taxon>Eukaryota</taxon>
        <taxon>Viridiplantae</taxon>
        <taxon>Streptophyta</taxon>
        <taxon>Embryophyta</taxon>
        <taxon>Tracheophyta</taxon>
        <taxon>Spermatophyta</taxon>
        <taxon>Magnoliopsida</taxon>
        <taxon>eudicotyledons</taxon>
        <taxon>Gunneridae</taxon>
        <taxon>Pentapetalae</taxon>
        <taxon>asterids</taxon>
        <taxon>lamiids</taxon>
        <taxon>Lamiales</taxon>
        <taxon>Pedaliaceae</taxon>
        <taxon>Sesamum</taxon>
    </lineage>
</organism>
<protein>
    <submittedName>
        <fullName evidence="3">Uncharacterized protein LOC105162186</fullName>
    </submittedName>
</protein>
<dbReference type="GeneID" id="105162186"/>
<accession>A0A6I9T5T4</accession>
<keyword evidence="2" id="KW-1185">Reference proteome</keyword>
<name>A0A6I9T5T4_SESIN</name>
<gene>
    <name evidence="3" type="primary">LOC105162186</name>
</gene>
<dbReference type="InParanoid" id="A0A6I9T5T4"/>
<sequence length="120" mass="13838">MEKVALEFLDTADGQHYLEGYWVSRLEQFKKSKSYKRELAKITAPYFGHGFVACKEKLKAHGYPPPEKDPSFLDISTTMKNAPDPFLDAPALEGRAPSRIRRRFRQYTRRGRGRSEESSP</sequence>
<evidence type="ECO:0000313" key="2">
    <source>
        <dbReference type="Proteomes" id="UP000504604"/>
    </source>
</evidence>
<dbReference type="AlphaFoldDB" id="A0A6I9T5T4"/>
<dbReference type="RefSeq" id="XP_011078456.1">
    <property type="nucleotide sequence ID" value="XM_011080154.2"/>
</dbReference>
<reference evidence="3" key="1">
    <citation type="submission" date="2025-08" db="UniProtKB">
        <authorList>
            <consortium name="RefSeq"/>
        </authorList>
    </citation>
    <scope>IDENTIFICATION</scope>
</reference>
<proteinExistence type="predicted"/>
<dbReference type="Proteomes" id="UP000504604">
    <property type="component" value="Linkage group LG5"/>
</dbReference>